<evidence type="ECO:0000313" key="6">
    <source>
        <dbReference type="Proteomes" id="UP001562425"/>
    </source>
</evidence>
<dbReference type="InterPro" id="IPR011600">
    <property type="entry name" value="Pept_C14_caspase"/>
</dbReference>
<dbReference type="InterPro" id="IPR002398">
    <property type="entry name" value="Pept_C14"/>
</dbReference>
<feature type="non-terminal residue" evidence="5">
    <location>
        <position position="178"/>
    </location>
</feature>
<name>A0ABD1CUK8_CULPP</name>
<organism evidence="5 6">
    <name type="scientific">Culex pipiens pipiens</name>
    <name type="common">Northern house mosquito</name>
    <dbReference type="NCBI Taxonomy" id="38569"/>
    <lineage>
        <taxon>Eukaryota</taxon>
        <taxon>Metazoa</taxon>
        <taxon>Ecdysozoa</taxon>
        <taxon>Arthropoda</taxon>
        <taxon>Hexapoda</taxon>
        <taxon>Insecta</taxon>
        <taxon>Pterygota</taxon>
        <taxon>Neoptera</taxon>
        <taxon>Endopterygota</taxon>
        <taxon>Diptera</taxon>
        <taxon>Nematocera</taxon>
        <taxon>Culicoidea</taxon>
        <taxon>Culicidae</taxon>
        <taxon>Culicinae</taxon>
        <taxon>Culicini</taxon>
        <taxon>Culex</taxon>
        <taxon>Culex</taxon>
    </lineage>
</organism>
<gene>
    <name evidence="5" type="ORF">pipiens_000474</name>
</gene>
<evidence type="ECO:0000259" key="4">
    <source>
        <dbReference type="PROSITE" id="PS50208"/>
    </source>
</evidence>
<reference evidence="5 6" key="1">
    <citation type="submission" date="2024-05" db="EMBL/GenBank/DDBJ databases">
        <title>Culex pipiens pipiens assembly and annotation.</title>
        <authorList>
            <person name="Alout H."/>
            <person name="Durand T."/>
        </authorList>
    </citation>
    <scope>NUCLEOTIDE SEQUENCE [LARGE SCALE GENOMIC DNA]</scope>
    <source>
        <strain evidence="5">HA-2024</strain>
        <tissue evidence="5">Whole body</tissue>
    </source>
</reference>
<dbReference type="SUPFAM" id="SSF52129">
    <property type="entry name" value="Caspase-like"/>
    <property type="match status" value="1"/>
</dbReference>
<dbReference type="PANTHER" id="PTHR10454:SF232">
    <property type="entry name" value="AT03047P-RELATED"/>
    <property type="match status" value="1"/>
</dbReference>
<comment type="similarity">
    <text evidence="1 2">Belongs to the peptidase C14A family.</text>
</comment>
<dbReference type="InterPro" id="IPR001309">
    <property type="entry name" value="Pept_C14_p20"/>
</dbReference>
<comment type="caution">
    <text evidence="5">The sequence shown here is derived from an EMBL/GenBank/DDBJ whole genome shotgun (WGS) entry which is preliminary data.</text>
</comment>
<dbReference type="Pfam" id="PF00656">
    <property type="entry name" value="Peptidase_C14"/>
    <property type="match status" value="1"/>
</dbReference>
<keyword evidence="6" id="KW-1185">Reference proteome</keyword>
<evidence type="ECO:0000259" key="3">
    <source>
        <dbReference type="PROSITE" id="PS50207"/>
    </source>
</evidence>
<evidence type="ECO:0000313" key="5">
    <source>
        <dbReference type="EMBL" id="KAL1380101.1"/>
    </source>
</evidence>
<proteinExistence type="inferred from homology"/>
<dbReference type="PROSITE" id="PS50208">
    <property type="entry name" value="CASPASE_P20"/>
    <property type="match status" value="1"/>
</dbReference>
<dbReference type="PANTHER" id="PTHR10454">
    <property type="entry name" value="CASPASE"/>
    <property type="match status" value="1"/>
</dbReference>
<dbReference type="InterPro" id="IPR015917">
    <property type="entry name" value="Pept_C14A"/>
</dbReference>
<protein>
    <submittedName>
        <fullName evidence="5">Uncharacterized protein</fullName>
    </submittedName>
</protein>
<evidence type="ECO:0000256" key="2">
    <source>
        <dbReference type="RuleBase" id="RU003971"/>
    </source>
</evidence>
<feature type="domain" description="Caspase family p10" evidence="3">
    <location>
        <begin position="122"/>
        <end position="158"/>
    </location>
</feature>
<dbReference type="SMART" id="SM00115">
    <property type="entry name" value="CASc"/>
    <property type="match status" value="1"/>
</dbReference>
<dbReference type="Gene3D" id="3.40.50.1460">
    <property type="match status" value="1"/>
</dbReference>
<evidence type="ECO:0000256" key="1">
    <source>
        <dbReference type="ARBA" id="ARBA00010134"/>
    </source>
</evidence>
<dbReference type="AlphaFoldDB" id="A0ABD1CUK8"/>
<dbReference type="PRINTS" id="PR00376">
    <property type="entry name" value="IL1BCENZYME"/>
</dbReference>
<accession>A0ABD1CUK8</accession>
<dbReference type="InterPro" id="IPR029030">
    <property type="entry name" value="Caspase-like_dom_sf"/>
</dbReference>
<dbReference type="PROSITE" id="PS50207">
    <property type="entry name" value="CASPASE_P10"/>
    <property type="match status" value="1"/>
</dbReference>
<feature type="domain" description="Caspase family p20" evidence="4">
    <location>
        <begin position="30"/>
        <end position="108"/>
    </location>
</feature>
<dbReference type="Proteomes" id="UP001562425">
    <property type="component" value="Unassembled WGS sequence"/>
</dbReference>
<sequence length="178" mass="20803">MSFRAGSEKDLNFVKDFCKTYRTNSLDICENYSLLRLEDKMKKISIKDFTRYSSLLVIIMSHGDIDDHIHAYDGLFDLEPDIVDPIVKNCTLKEKPILFFIQACRGNDIMDSDAARIVQKNKANIIKCYSTYEGTISFRDSERGTYFIQILLSLIKEHEDKDLTEIMDLIRRCFYRAK</sequence>
<dbReference type="EMBL" id="JBEHCU010009319">
    <property type="protein sequence ID" value="KAL1380101.1"/>
    <property type="molecule type" value="Genomic_DNA"/>
</dbReference>
<dbReference type="InterPro" id="IPR002138">
    <property type="entry name" value="Pept_C14_p10"/>
</dbReference>